<evidence type="ECO:0000256" key="2">
    <source>
        <dbReference type="SAM" id="SignalP"/>
    </source>
</evidence>
<evidence type="ECO:0000313" key="4">
    <source>
        <dbReference type="Proteomes" id="UP000794436"/>
    </source>
</evidence>
<feature type="region of interest" description="Disordered" evidence="1">
    <location>
        <begin position="25"/>
        <end position="50"/>
    </location>
</feature>
<organism evidence="3 4">
    <name type="scientific">Pythium oligandrum</name>
    <name type="common">Mycoparasitic fungus</name>
    <dbReference type="NCBI Taxonomy" id="41045"/>
    <lineage>
        <taxon>Eukaryota</taxon>
        <taxon>Sar</taxon>
        <taxon>Stramenopiles</taxon>
        <taxon>Oomycota</taxon>
        <taxon>Peronosporomycetes</taxon>
        <taxon>Pythiales</taxon>
        <taxon>Pythiaceae</taxon>
        <taxon>Pythium</taxon>
    </lineage>
</organism>
<evidence type="ECO:0000256" key="1">
    <source>
        <dbReference type="SAM" id="MobiDB-lite"/>
    </source>
</evidence>
<accession>A0A8K1CWB2</accession>
<feature type="chain" id="PRO_5035476502" evidence="2">
    <location>
        <begin position="20"/>
        <end position="566"/>
    </location>
</feature>
<evidence type="ECO:0000313" key="3">
    <source>
        <dbReference type="EMBL" id="TMW69791.1"/>
    </source>
</evidence>
<proteinExistence type="predicted"/>
<dbReference type="EMBL" id="SPLM01000001">
    <property type="protein sequence ID" value="TMW69791.1"/>
    <property type="molecule type" value="Genomic_DNA"/>
</dbReference>
<keyword evidence="2" id="KW-0732">Signal</keyword>
<sequence>MIKPRSALLVLCAFYFAMGNPTPVPLQAAPQSPRQPQSQPRNFGDQFPQPTNDRCFRLPKFKTKQARGQATCTPGYHQTNGLCWPECPVQYPVKCGPGCLVQGKTCRGDNLELAVQVAWGVANVASAGLLKLLKEAMTVHYKVMCGYHILRALGEGFKMAKSFTGTPDALKKTLLESPFAQEHLPAAIGTCIGVYTPVTFLETNIQAAQRLYGTVEAELTTKTTPIVGAIVDLISKARGTEIKTPDQLLAFLKTNKINIRLDNLTADEKLKISNALTEQANGNVWCAGAMRNLIQELTTYASKQMATNPQFSKDQVHFDMATVPLYYDQIPRVAGICYPEANQAKNREELISALGFIAEGIADQAVKAKSTKFLRRAFLGSMFSAGLDLIPYFFPPAQLVTLLGRWKSVCRPTVLLGEATDGPITNLGLKILDSTFAGTTGAWKNAGDGMAILSFVNTSPKYTAKIHVRSGGYEIPGLTDFELPKKPATGNAVPTPKTVPLTALQGRALYFEVGPCWRDFGSPSGTMLLWVPVLTGRGSLKMDIRVTPNPSLATTCKSAMRGTTRS</sequence>
<protein>
    <submittedName>
        <fullName evidence="3">Uncharacterized protein</fullName>
    </submittedName>
</protein>
<comment type="caution">
    <text evidence="3">The sequence shown here is derived from an EMBL/GenBank/DDBJ whole genome shotgun (WGS) entry which is preliminary data.</text>
</comment>
<keyword evidence="4" id="KW-1185">Reference proteome</keyword>
<name>A0A8K1CWB2_PYTOL</name>
<feature type="signal peptide" evidence="2">
    <location>
        <begin position="1"/>
        <end position="19"/>
    </location>
</feature>
<dbReference type="AlphaFoldDB" id="A0A8K1CWB2"/>
<dbReference type="Proteomes" id="UP000794436">
    <property type="component" value="Unassembled WGS sequence"/>
</dbReference>
<gene>
    <name evidence="3" type="ORF">Poli38472_001947</name>
</gene>
<feature type="compositionally biased region" description="Low complexity" evidence="1">
    <location>
        <begin position="27"/>
        <end position="41"/>
    </location>
</feature>
<reference evidence="3" key="1">
    <citation type="submission" date="2019-03" db="EMBL/GenBank/DDBJ databases">
        <title>Long read genome sequence of the mycoparasitic Pythium oligandrum ATCC 38472 isolated from sugarbeet rhizosphere.</title>
        <authorList>
            <person name="Gaulin E."/>
        </authorList>
    </citation>
    <scope>NUCLEOTIDE SEQUENCE</scope>
    <source>
        <strain evidence="3">ATCC 38472_TT</strain>
    </source>
</reference>